<evidence type="ECO:0000313" key="2">
    <source>
        <dbReference type="EMBL" id="KAK0425484.1"/>
    </source>
</evidence>
<evidence type="ECO:0000313" key="3">
    <source>
        <dbReference type="Proteomes" id="UP001175271"/>
    </source>
</evidence>
<proteinExistence type="predicted"/>
<sequence length="81" mass="8977">MWSALAFLLLLQHVFIPAFGGIFIPIHGYEKTVQKREPSPFAAACWQMLRNADASVALGQRRDVAYGNVPGACFALLQQEK</sequence>
<keyword evidence="3" id="KW-1185">Reference proteome</keyword>
<feature type="signal peptide" evidence="1">
    <location>
        <begin position="1"/>
        <end position="20"/>
    </location>
</feature>
<organism evidence="2 3">
    <name type="scientific">Steinernema hermaphroditum</name>
    <dbReference type="NCBI Taxonomy" id="289476"/>
    <lineage>
        <taxon>Eukaryota</taxon>
        <taxon>Metazoa</taxon>
        <taxon>Ecdysozoa</taxon>
        <taxon>Nematoda</taxon>
        <taxon>Chromadorea</taxon>
        <taxon>Rhabditida</taxon>
        <taxon>Tylenchina</taxon>
        <taxon>Panagrolaimomorpha</taxon>
        <taxon>Strongyloidoidea</taxon>
        <taxon>Steinernematidae</taxon>
        <taxon>Steinernema</taxon>
    </lineage>
</organism>
<accession>A0AA39ILX0</accession>
<evidence type="ECO:0000256" key="1">
    <source>
        <dbReference type="SAM" id="SignalP"/>
    </source>
</evidence>
<dbReference type="Proteomes" id="UP001175271">
    <property type="component" value="Unassembled WGS sequence"/>
</dbReference>
<name>A0AA39ILX0_9BILA</name>
<comment type="caution">
    <text evidence="2">The sequence shown here is derived from an EMBL/GenBank/DDBJ whole genome shotgun (WGS) entry which is preliminary data.</text>
</comment>
<evidence type="ECO:0008006" key="4">
    <source>
        <dbReference type="Google" id="ProtNLM"/>
    </source>
</evidence>
<dbReference type="AlphaFoldDB" id="A0AA39ILX0"/>
<keyword evidence="1" id="KW-0732">Signal</keyword>
<gene>
    <name evidence="2" type="ORF">QR680_009231</name>
</gene>
<dbReference type="EMBL" id="JAUCMV010000001">
    <property type="protein sequence ID" value="KAK0425484.1"/>
    <property type="molecule type" value="Genomic_DNA"/>
</dbReference>
<reference evidence="2" key="1">
    <citation type="submission" date="2023-06" db="EMBL/GenBank/DDBJ databases">
        <title>Genomic analysis of the entomopathogenic nematode Steinernema hermaphroditum.</title>
        <authorList>
            <person name="Schwarz E.M."/>
            <person name="Heppert J.K."/>
            <person name="Baniya A."/>
            <person name="Schwartz H.T."/>
            <person name="Tan C.-H."/>
            <person name="Antoshechkin I."/>
            <person name="Sternberg P.W."/>
            <person name="Goodrich-Blair H."/>
            <person name="Dillman A.R."/>
        </authorList>
    </citation>
    <scope>NUCLEOTIDE SEQUENCE</scope>
    <source>
        <strain evidence="2">PS9179</strain>
        <tissue evidence="2">Whole animal</tissue>
    </source>
</reference>
<feature type="chain" id="PRO_5041394489" description="Secreted protein" evidence="1">
    <location>
        <begin position="21"/>
        <end position="81"/>
    </location>
</feature>
<protein>
    <recommendedName>
        <fullName evidence="4">Secreted protein</fullName>
    </recommendedName>
</protein>